<dbReference type="InterPro" id="IPR050490">
    <property type="entry name" value="Bact_solute-bd_prot1"/>
</dbReference>
<dbReference type="SUPFAM" id="SSF53850">
    <property type="entry name" value="Periplasmic binding protein-like II"/>
    <property type="match status" value="1"/>
</dbReference>
<reference evidence="7" key="1">
    <citation type="journal article" date="2014" name="Front. Microbiol.">
        <title>High frequency of phylogenetically diverse reductive dehalogenase-homologous genes in deep subseafloor sedimentary metagenomes.</title>
        <authorList>
            <person name="Kawai M."/>
            <person name="Futagami T."/>
            <person name="Toyoda A."/>
            <person name="Takaki Y."/>
            <person name="Nishi S."/>
            <person name="Hori S."/>
            <person name="Arai W."/>
            <person name="Tsubouchi T."/>
            <person name="Morono Y."/>
            <person name="Uchiyama I."/>
            <person name="Ito T."/>
            <person name="Fujiyama A."/>
            <person name="Inagaki F."/>
            <person name="Takami H."/>
        </authorList>
    </citation>
    <scope>NUCLEOTIDE SEQUENCE</scope>
    <source>
        <strain evidence="7">Expedition CK06-06</strain>
    </source>
</reference>
<dbReference type="AlphaFoldDB" id="X1S307"/>
<feature type="non-terminal residue" evidence="7">
    <location>
        <position position="401"/>
    </location>
</feature>
<accession>X1S307</accession>
<keyword evidence="5" id="KW-0449">Lipoprotein</keyword>
<dbReference type="PANTHER" id="PTHR43649">
    <property type="entry name" value="ARABINOSE-BINDING PROTEIN-RELATED"/>
    <property type="match status" value="1"/>
</dbReference>
<evidence type="ECO:0000256" key="1">
    <source>
        <dbReference type="ARBA" id="ARBA00022475"/>
    </source>
</evidence>
<dbReference type="Pfam" id="PF01547">
    <property type="entry name" value="SBP_bac_1"/>
    <property type="match status" value="1"/>
</dbReference>
<keyword evidence="4" id="KW-0564">Palmitate</keyword>
<dbReference type="PANTHER" id="PTHR43649:SF33">
    <property type="entry name" value="POLYGALACTURONAN_RHAMNOGALACTURONAN-BINDING PROTEIN YTCQ"/>
    <property type="match status" value="1"/>
</dbReference>
<feature type="compositionally biased region" description="Acidic residues" evidence="6">
    <location>
        <begin position="22"/>
        <end position="46"/>
    </location>
</feature>
<feature type="non-terminal residue" evidence="7">
    <location>
        <position position="1"/>
    </location>
</feature>
<dbReference type="InterPro" id="IPR006059">
    <property type="entry name" value="SBP"/>
</dbReference>
<gene>
    <name evidence="7" type="ORF">S12H4_15472</name>
</gene>
<name>X1S307_9ZZZZ</name>
<evidence type="ECO:0008006" key="8">
    <source>
        <dbReference type="Google" id="ProtNLM"/>
    </source>
</evidence>
<evidence type="ECO:0000256" key="3">
    <source>
        <dbReference type="ARBA" id="ARBA00023136"/>
    </source>
</evidence>
<protein>
    <recommendedName>
        <fullName evidence="8">ABC transporter substrate-binding protein</fullName>
    </recommendedName>
</protein>
<evidence type="ECO:0000256" key="4">
    <source>
        <dbReference type="ARBA" id="ARBA00023139"/>
    </source>
</evidence>
<dbReference type="Gene3D" id="3.40.190.10">
    <property type="entry name" value="Periplasmic binding protein-like II"/>
    <property type="match status" value="2"/>
</dbReference>
<keyword evidence="3" id="KW-0472">Membrane</keyword>
<proteinExistence type="predicted"/>
<dbReference type="EMBL" id="BARW01007433">
    <property type="protein sequence ID" value="GAI87417.1"/>
    <property type="molecule type" value="Genomic_DNA"/>
</dbReference>
<sequence length="401" mass="44465">AAILVTSMLFMGIGCKEAATAEAEETTEEAAPVEEETTEEAEETAEPETKQPVTLQIMANQDWVQKSFMQKSWEAYEEATGNTLELIVVPIDSGEEFMLTKFATGDIPDIFMHFGGLGLAPYDPEKNFVDFSDAEWVDDIMPYVISQTMYGGKLYGLPFWEASVSGTLYNKEIFADLGIDIPTTQTEFEAACETIKNAGITPIYMAFKDVWPLSYMYCLDSMVADEEVLSKLNSNEITYADIPEFADMLAWYKKMADNGYLGEFFTTNTWDGCAEGIGSGEYAMIYVWDSWVWEDLEPVYPGMSESIGMMPAFLGTPEEGNYEGPAICNTYANKNSDNVDAAIEFINFMATSENINMAFDGVECAPVFKSQTSNVPTAQFVEASDVIDAISNPPIAWMDII</sequence>
<organism evidence="7">
    <name type="scientific">marine sediment metagenome</name>
    <dbReference type="NCBI Taxonomy" id="412755"/>
    <lineage>
        <taxon>unclassified sequences</taxon>
        <taxon>metagenomes</taxon>
        <taxon>ecological metagenomes</taxon>
    </lineage>
</organism>
<comment type="caution">
    <text evidence="7">The sequence shown here is derived from an EMBL/GenBank/DDBJ whole genome shotgun (WGS) entry which is preliminary data.</text>
</comment>
<feature type="region of interest" description="Disordered" evidence="6">
    <location>
        <begin position="20"/>
        <end position="50"/>
    </location>
</feature>
<evidence type="ECO:0000256" key="2">
    <source>
        <dbReference type="ARBA" id="ARBA00022729"/>
    </source>
</evidence>
<keyword evidence="2" id="KW-0732">Signal</keyword>
<evidence type="ECO:0000313" key="7">
    <source>
        <dbReference type="EMBL" id="GAI87417.1"/>
    </source>
</evidence>
<evidence type="ECO:0000256" key="6">
    <source>
        <dbReference type="SAM" id="MobiDB-lite"/>
    </source>
</evidence>
<evidence type="ECO:0000256" key="5">
    <source>
        <dbReference type="ARBA" id="ARBA00023288"/>
    </source>
</evidence>
<keyword evidence="1" id="KW-1003">Cell membrane</keyword>